<dbReference type="InterPro" id="IPR003034">
    <property type="entry name" value="SAP_dom"/>
</dbReference>
<organism evidence="2">
    <name type="scientific">Dunaliella tertiolecta</name>
    <name type="common">Green alga</name>
    <dbReference type="NCBI Taxonomy" id="3047"/>
    <lineage>
        <taxon>Eukaryota</taxon>
        <taxon>Viridiplantae</taxon>
        <taxon>Chlorophyta</taxon>
        <taxon>core chlorophytes</taxon>
        <taxon>Chlorophyceae</taxon>
        <taxon>CS clade</taxon>
        <taxon>Chlamydomonadales</taxon>
        <taxon>Dunaliellaceae</taxon>
        <taxon>Dunaliella</taxon>
    </lineage>
</organism>
<accession>A0A7S3QVI1</accession>
<name>A0A7S3QVI1_DUNTE</name>
<dbReference type="SUPFAM" id="SSF68906">
    <property type="entry name" value="SAP domain"/>
    <property type="match status" value="1"/>
</dbReference>
<feature type="domain" description="SAP" evidence="1">
    <location>
        <begin position="1"/>
        <end position="33"/>
    </location>
</feature>
<dbReference type="PROSITE" id="PS50800">
    <property type="entry name" value="SAP"/>
    <property type="match status" value="1"/>
</dbReference>
<sequence length="250" mass="28160">MTTVKDLQEQLRARGLPVSGKKEELEERLRTCGVESSRASCQSTTVPLARVAVREDINGRFPAELVQAIEYIAPAYGTGLRSGNLLLVSQNGSMVADKATLRKQVPDVFGNYMWTLTPPHGRKARAVYLGKAGGDGIKQTLKGRFEDYLHDKYFGPKTELFKQWAMVDAQSRAFKIEIRFRTDMDNAKSAEEDSLDQYDFALNNQKNGDVRWPITFGQSKKQWEEYPVINKELGELAQALQVKLKIDGKL</sequence>
<evidence type="ECO:0000259" key="1">
    <source>
        <dbReference type="PROSITE" id="PS50800"/>
    </source>
</evidence>
<proteinExistence type="predicted"/>
<dbReference type="InterPro" id="IPR036361">
    <property type="entry name" value="SAP_dom_sf"/>
</dbReference>
<gene>
    <name evidence="2" type="ORF">DTER00134_LOCUS8770</name>
</gene>
<dbReference type="AlphaFoldDB" id="A0A7S3QVI1"/>
<protein>
    <recommendedName>
        <fullName evidence="1">SAP domain-containing protein</fullName>
    </recommendedName>
</protein>
<evidence type="ECO:0000313" key="2">
    <source>
        <dbReference type="EMBL" id="CAE0493697.1"/>
    </source>
</evidence>
<dbReference type="Pfam" id="PF02037">
    <property type="entry name" value="SAP"/>
    <property type="match status" value="1"/>
</dbReference>
<reference evidence="2" key="1">
    <citation type="submission" date="2021-01" db="EMBL/GenBank/DDBJ databases">
        <authorList>
            <person name="Corre E."/>
            <person name="Pelletier E."/>
            <person name="Niang G."/>
            <person name="Scheremetjew M."/>
            <person name="Finn R."/>
            <person name="Kale V."/>
            <person name="Holt S."/>
            <person name="Cochrane G."/>
            <person name="Meng A."/>
            <person name="Brown T."/>
            <person name="Cohen L."/>
        </authorList>
    </citation>
    <scope>NUCLEOTIDE SEQUENCE</scope>
    <source>
        <strain evidence="2">CCMP1320</strain>
    </source>
</reference>
<dbReference type="Gene3D" id="1.10.720.30">
    <property type="entry name" value="SAP domain"/>
    <property type="match status" value="1"/>
</dbReference>
<dbReference type="EMBL" id="HBIP01015042">
    <property type="protein sequence ID" value="CAE0493697.1"/>
    <property type="molecule type" value="Transcribed_RNA"/>
</dbReference>